<dbReference type="EMBL" id="JASBNA010000016">
    <property type="protein sequence ID" value="KAK7686755.1"/>
    <property type="molecule type" value="Genomic_DNA"/>
</dbReference>
<name>A0AAW0GCG8_9APHY</name>
<dbReference type="AlphaFoldDB" id="A0AAW0GCG8"/>
<reference evidence="1 2" key="1">
    <citation type="submission" date="2022-09" db="EMBL/GenBank/DDBJ databases">
        <authorList>
            <person name="Palmer J.M."/>
        </authorList>
    </citation>
    <scope>NUCLEOTIDE SEQUENCE [LARGE SCALE GENOMIC DNA]</scope>
    <source>
        <strain evidence="1 2">DSM 7382</strain>
    </source>
</reference>
<gene>
    <name evidence="1" type="ORF">QCA50_010355</name>
</gene>
<organism evidence="1 2">
    <name type="scientific">Cerrena zonata</name>
    <dbReference type="NCBI Taxonomy" id="2478898"/>
    <lineage>
        <taxon>Eukaryota</taxon>
        <taxon>Fungi</taxon>
        <taxon>Dikarya</taxon>
        <taxon>Basidiomycota</taxon>
        <taxon>Agaricomycotina</taxon>
        <taxon>Agaricomycetes</taxon>
        <taxon>Polyporales</taxon>
        <taxon>Cerrenaceae</taxon>
        <taxon>Cerrena</taxon>
    </lineage>
</organism>
<evidence type="ECO:0000313" key="2">
    <source>
        <dbReference type="Proteomes" id="UP001385951"/>
    </source>
</evidence>
<sequence length="204" mass="22838">MSYDTTIPTVSDILKWCPTLVVPNPFPIKNVLHYVDSKSTLATCSPLFSKVVTSNSNTALADCLLTIAAPSDGFCLVQRIPPLSKLALHNTRFSLPEMANLLRWLPELEDFALVDPILTDRHQHNKFIYKDAFFFSLKILTVTATAHSESWPLTDYGLFLSRILPMFETIEHCNATYAEEDPSDLVIEPSFLGHPQTLLTKLGT</sequence>
<comment type="caution">
    <text evidence="1">The sequence shown here is derived from an EMBL/GenBank/DDBJ whole genome shotgun (WGS) entry which is preliminary data.</text>
</comment>
<accession>A0AAW0GCG8</accession>
<protein>
    <submittedName>
        <fullName evidence="1">Uncharacterized protein</fullName>
    </submittedName>
</protein>
<keyword evidence="2" id="KW-1185">Reference proteome</keyword>
<evidence type="ECO:0000313" key="1">
    <source>
        <dbReference type="EMBL" id="KAK7686755.1"/>
    </source>
</evidence>
<proteinExistence type="predicted"/>
<dbReference type="Proteomes" id="UP001385951">
    <property type="component" value="Unassembled WGS sequence"/>
</dbReference>